<evidence type="ECO:0000313" key="2">
    <source>
        <dbReference type="Proteomes" id="UP001221413"/>
    </source>
</evidence>
<proteinExistence type="predicted"/>
<protein>
    <submittedName>
        <fullName evidence="1">Uncharacterized protein</fullName>
    </submittedName>
</protein>
<sequence>MHNNYNLRSVKMKSGFSTAFALLPLTIVNAGLIPRQITSGTSTVQLQPGYNFGTNGDALWASFHTPATCDSVELHWAVGNAWATATIVPEGKPEASNAPGATQFYIKASCNGKDVYAPGNGANYPVPPKPEPVIPKIIAQNYGINGNHLYGEFFVPYNCKSVNIFWAKGTEFQDAPVAAELRSPARESYYATWGVEAETPGATQFYIKATCDGKELVSPGNFVNYQLPA</sequence>
<dbReference type="AlphaFoldDB" id="A0AAD6J296"/>
<name>A0AAD6J296_DREDA</name>
<keyword evidence="2" id="KW-1185">Reference proteome</keyword>
<comment type="caution">
    <text evidence="1">The sequence shown here is derived from an EMBL/GenBank/DDBJ whole genome shotgun (WGS) entry which is preliminary data.</text>
</comment>
<organism evidence="1 2">
    <name type="scientific">Drechslerella dactyloides</name>
    <name type="common">Nematode-trapping fungus</name>
    <name type="synonym">Arthrobotrys dactyloides</name>
    <dbReference type="NCBI Taxonomy" id="74499"/>
    <lineage>
        <taxon>Eukaryota</taxon>
        <taxon>Fungi</taxon>
        <taxon>Dikarya</taxon>
        <taxon>Ascomycota</taxon>
        <taxon>Pezizomycotina</taxon>
        <taxon>Orbiliomycetes</taxon>
        <taxon>Orbiliales</taxon>
        <taxon>Orbiliaceae</taxon>
        <taxon>Drechslerella</taxon>
    </lineage>
</organism>
<dbReference type="Proteomes" id="UP001221413">
    <property type="component" value="Unassembled WGS sequence"/>
</dbReference>
<gene>
    <name evidence="1" type="ORF">Dda_1765</name>
</gene>
<evidence type="ECO:0000313" key="1">
    <source>
        <dbReference type="EMBL" id="KAJ6263204.1"/>
    </source>
</evidence>
<accession>A0AAD6J296</accession>
<dbReference type="EMBL" id="JAQGDS010000002">
    <property type="protein sequence ID" value="KAJ6263204.1"/>
    <property type="molecule type" value="Genomic_DNA"/>
</dbReference>
<reference evidence="1" key="1">
    <citation type="submission" date="2023-01" db="EMBL/GenBank/DDBJ databases">
        <title>The chitinases involved in constricting ring structure development in the nematode-trapping fungus Drechslerella dactyloides.</title>
        <authorList>
            <person name="Wang R."/>
            <person name="Zhang L."/>
            <person name="Tang P."/>
            <person name="Li S."/>
            <person name="Liang L."/>
        </authorList>
    </citation>
    <scope>NUCLEOTIDE SEQUENCE</scope>
    <source>
        <strain evidence="1">YMF1.00031</strain>
    </source>
</reference>